<dbReference type="InterPro" id="IPR014001">
    <property type="entry name" value="Helicase_ATP-bd"/>
</dbReference>
<accession>A0A6J5PZP5</accession>
<evidence type="ECO:0000313" key="4">
    <source>
        <dbReference type="EMBL" id="CAB4199096.1"/>
    </source>
</evidence>
<dbReference type="Pfam" id="PF00271">
    <property type="entry name" value="Helicase_C"/>
    <property type="match status" value="1"/>
</dbReference>
<dbReference type="GO" id="GO:0005524">
    <property type="term" value="F:ATP binding"/>
    <property type="evidence" value="ECO:0007669"/>
    <property type="project" value="InterPro"/>
</dbReference>
<feature type="domain" description="Helicase ATP-binding" evidence="2">
    <location>
        <begin position="36"/>
        <end position="182"/>
    </location>
</feature>
<evidence type="ECO:0000313" key="5">
    <source>
        <dbReference type="EMBL" id="CAB4213083.1"/>
    </source>
</evidence>
<evidence type="ECO:0000256" key="1">
    <source>
        <dbReference type="ARBA" id="ARBA00022801"/>
    </source>
</evidence>
<proteinExistence type="predicted"/>
<dbReference type="GO" id="GO:0016787">
    <property type="term" value="F:hydrolase activity"/>
    <property type="evidence" value="ECO:0007669"/>
    <property type="project" value="UniProtKB-KW"/>
</dbReference>
<dbReference type="EMBL" id="LR797391">
    <property type="protein sequence ID" value="CAB4213083.1"/>
    <property type="molecule type" value="Genomic_DNA"/>
</dbReference>
<dbReference type="Pfam" id="PF00176">
    <property type="entry name" value="SNF2-rel_dom"/>
    <property type="match status" value="1"/>
</dbReference>
<dbReference type="PANTHER" id="PTHR45766">
    <property type="entry name" value="DNA ANNEALING HELICASE AND ENDONUCLEASE ZRANB3 FAMILY MEMBER"/>
    <property type="match status" value="1"/>
</dbReference>
<dbReference type="EMBL" id="LR798380">
    <property type="protein sequence ID" value="CAB5228098.1"/>
    <property type="molecule type" value="Genomic_DNA"/>
</dbReference>
<name>A0A6J5PZP5_9CAUD</name>
<dbReference type="Gene3D" id="3.40.50.300">
    <property type="entry name" value="P-loop containing nucleotide triphosphate hydrolases"/>
    <property type="match status" value="2"/>
</dbReference>
<evidence type="ECO:0000313" key="6">
    <source>
        <dbReference type="EMBL" id="CAB5228098.1"/>
    </source>
</evidence>
<dbReference type="InterPro" id="IPR027417">
    <property type="entry name" value="P-loop_NTPase"/>
</dbReference>
<dbReference type="InterPro" id="IPR001650">
    <property type="entry name" value="Helicase_C-like"/>
</dbReference>
<dbReference type="SMART" id="SM00487">
    <property type="entry name" value="DEXDc"/>
    <property type="match status" value="1"/>
</dbReference>
<reference evidence="3" key="1">
    <citation type="submission" date="2020-05" db="EMBL/GenBank/DDBJ databases">
        <authorList>
            <person name="Chiriac C."/>
            <person name="Salcher M."/>
            <person name="Ghai R."/>
            <person name="Kavagutti S V."/>
        </authorList>
    </citation>
    <scope>NUCLEOTIDE SEQUENCE</scope>
</reference>
<dbReference type="SUPFAM" id="SSF52540">
    <property type="entry name" value="P-loop containing nucleoside triphosphate hydrolases"/>
    <property type="match status" value="2"/>
</dbReference>
<dbReference type="PROSITE" id="PS51192">
    <property type="entry name" value="HELICASE_ATP_BIND_1"/>
    <property type="match status" value="1"/>
</dbReference>
<gene>
    <name evidence="4" type="ORF">UFOVP1331_19</name>
    <name evidence="5" type="ORF">UFOVP1442_56</name>
    <name evidence="6" type="ORF">UFOVP1535_57</name>
    <name evidence="3" type="ORF">UFOVP998_40</name>
</gene>
<dbReference type="InterPro" id="IPR000330">
    <property type="entry name" value="SNF2_N"/>
</dbReference>
<evidence type="ECO:0000259" key="2">
    <source>
        <dbReference type="PROSITE" id="PS51192"/>
    </source>
</evidence>
<organism evidence="3">
    <name type="scientific">uncultured Caudovirales phage</name>
    <dbReference type="NCBI Taxonomy" id="2100421"/>
    <lineage>
        <taxon>Viruses</taxon>
        <taxon>Duplodnaviria</taxon>
        <taxon>Heunggongvirae</taxon>
        <taxon>Uroviricota</taxon>
        <taxon>Caudoviricetes</taxon>
        <taxon>Peduoviridae</taxon>
        <taxon>Maltschvirus</taxon>
        <taxon>Maltschvirus maltsch</taxon>
    </lineage>
</organism>
<keyword evidence="1" id="KW-0378">Hydrolase</keyword>
<sequence>MSYASFLRSKLRKNPAAGLKALALPSMLYVWQAAIVRWALARGRAAIFADCGLGKTFMQVAWASQVPGSVIILAPLCVAEQTIREARALGIVITYVEDDAAAAAATTPIVITNYERLQKIDVRRFAGVVLDESSILKAFDGATRTRLIEVFADTPYRLCCTATPSPNDITELANHAEFLGLMTRPEFLATWFVRVQDGKKGETYHGWRMKRHAVQPFYRWMATWAIAFRSPADLGYDASGFTLPPLRIHDVVVSSDDGLPFDGTLFSGAKLNGIHGRLRARRGSLDLRVERAAALTNRASVHGLNDIRQDQYLVWCGLNDEADGVTAQVPGAVNVQGSDTAAEKIAAVEAFLAGEIRVLVTKAKILGFGMNFQHCHQHIFVGLSDSYETYYQCIRRSYRYGQQHPVDAYIVVSDTEAQIVDNVRRKEQNADVLTRELLQHMPKAVAA</sequence>
<dbReference type="EMBL" id="LR796948">
    <property type="protein sequence ID" value="CAB4177433.1"/>
    <property type="molecule type" value="Genomic_DNA"/>
</dbReference>
<dbReference type="EMBL" id="LR797287">
    <property type="protein sequence ID" value="CAB4199096.1"/>
    <property type="molecule type" value="Genomic_DNA"/>
</dbReference>
<evidence type="ECO:0000313" key="3">
    <source>
        <dbReference type="EMBL" id="CAB4177433.1"/>
    </source>
</evidence>
<dbReference type="PANTHER" id="PTHR45766:SF6">
    <property type="entry name" value="SWI_SNF-RELATED MATRIX-ASSOCIATED ACTIN-DEPENDENT REGULATOR OF CHROMATIN SUBFAMILY A-LIKE PROTEIN 1"/>
    <property type="match status" value="1"/>
</dbReference>
<protein>
    <submittedName>
        <fullName evidence="3">DEXDc domain containing protein</fullName>
    </submittedName>
</protein>